<organism evidence="2 3">
    <name type="scientific">Streptomyces narbonensis</name>
    <dbReference type="NCBI Taxonomy" id="67333"/>
    <lineage>
        <taxon>Bacteria</taxon>
        <taxon>Bacillati</taxon>
        <taxon>Actinomycetota</taxon>
        <taxon>Actinomycetes</taxon>
        <taxon>Kitasatosporales</taxon>
        <taxon>Streptomycetaceae</taxon>
        <taxon>Streptomyces</taxon>
    </lineage>
</organism>
<dbReference type="InterPro" id="IPR036388">
    <property type="entry name" value="WH-like_DNA-bd_sf"/>
</dbReference>
<keyword evidence="3" id="KW-1185">Reference proteome</keyword>
<protein>
    <recommendedName>
        <fullName evidence="1">HTH marR-type domain-containing protein</fullName>
    </recommendedName>
</protein>
<dbReference type="SUPFAM" id="SSF46785">
    <property type="entry name" value="Winged helix' DNA-binding domain"/>
    <property type="match status" value="1"/>
</dbReference>
<dbReference type="Proteomes" id="UP001551329">
    <property type="component" value="Unassembled WGS sequence"/>
</dbReference>
<feature type="domain" description="HTH marR-type" evidence="1">
    <location>
        <begin position="1"/>
        <end position="66"/>
    </location>
</feature>
<comment type="caution">
    <text evidence="2">The sequence shown here is derived from an EMBL/GenBank/DDBJ whole genome shotgun (WGS) entry which is preliminary data.</text>
</comment>
<gene>
    <name evidence="2" type="ORF">AB0A88_37705</name>
</gene>
<dbReference type="InterPro" id="IPR036390">
    <property type="entry name" value="WH_DNA-bd_sf"/>
</dbReference>
<dbReference type="RefSeq" id="WP_358478233.1">
    <property type="nucleotide sequence ID" value="NZ_JBEZAE010000047.1"/>
</dbReference>
<evidence type="ECO:0000259" key="1">
    <source>
        <dbReference type="PROSITE" id="PS50995"/>
    </source>
</evidence>
<dbReference type="PROSITE" id="PS50995">
    <property type="entry name" value="HTH_MARR_2"/>
    <property type="match status" value="1"/>
</dbReference>
<reference evidence="2 3" key="1">
    <citation type="submission" date="2024-06" db="EMBL/GenBank/DDBJ databases">
        <title>The Natural Products Discovery Center: Release of the First 8490 Sequenced Strains for Exploring Actinobacteria Biosynthetic Diversity.</title>
        <authorList>
            <person name="Kalkreuter E."/>
            <person name="Kautsar S.A."/>
            <person name="Yang D."/>
            <person name="Bader C.D."/>
            <person name="Teijaro C.N."/>
            <person name="Fluegel L."/>
            <person name="Davis C.M."/>
            <person name="Simpson J.R."/>
            <person name="Lauterbach L."/>
            <person name="Steele A.D."/>
            <person name="Gui C."/>
            <person name="Meng S."/>
            <person name="Li G."/>
            <person name="Viehrig K."/>
            <person name="Ye F."/>
            <person name="Su P."/>
            <person name="Kiefer A.F."/>
            <person name="Nichols A."/>
            <person name="Cepeda A.J."/>
            <person name="Yan W."/>
            <person name="Fan B."/>
            <person name="Jiang Y."/>
            <person name="Adhikari A."/>
            <person name="Zheng C.-J."/>
            <person name="Schuster L."/>
            <person name="Cowan T.M."/>
            <person name="Smanski M.J."/>
            <person name="Chevrette M.G."/>
            <person name="De Carvalho L.P.S."/>
            <person name="Shen B."/>
        </authorList>
    </citation>
    <scope>NUCLEOTIDE SEQUENCE [LARGE SCALE GENOMIC DNA]</scope>
    <source>
        <strain evidence="2 3">NPDC045974</strain>
    </source>
</reference>
<dbReference type="InterPro" id="IPR000835">
    <property type="entry name" value="HTH_MarR-typ"/>
</dbReference>
<proteinExistence type="predicted"/>
<evidence type="ECO:0000313" key="2">
    <source>
        <dbReference type="EMBL" id="MEU7075815.1"/>
    </source>
</evidence>
<dbReference type="EMBL" id="JBEZAE010000047">
    <property type="protein sequence ID" value="MEU7075815.1"/>
    <property type="molecule type" value="Genomic_DNA"/>
</dbReference>
<evidence type="ECO:0000313" key="3">
    <source>
        <dbReference type="Proteomes" id="UP001551329"/>
    </source>
</evidence>
<name>A0ABV3CNE4_9ACTN</name>
<sequence length="67" mass="7570">MTAQHYVSRARDLADRRRTLLTLTAEGRELHASLEAAAEKINAELLAVFPDELRGEVLRVLARISQR</sequence>
<accession>A0ABV3CNE4</accession>
<dbReference type="Gene3D" id="1.10.10.10">
    <property type="entry name" value="Winged helix-like DNA-binding domain superfamily/Winged helix DNA-binding domain"/>
    <property type="match status" value="1"/>
</dbReference>